<evidence type="ECO:0000313" key="2">
    <source>
        <dbReference type="EMBL" id="QDU56327.1"/>
    </source>
</evidence>
<evidence type="ECO:0000313" key="3">
    <source>
        <dbReference type="Proteomes" id="UP000315750"/>
    </source>
</evidence>
<sequence precursor="true">MARAYQLVWFFVFTCWLITPPAIAVEADDLLDWGREVASEIESTLRINRSSLYAETATLSGNQTGGIYGSSFVWPANTQFRMLNSLTQLDPTTYEPVLRAYSDQLRREYWSNGYRSGAGPSDFTTTMDTWWYRWRKPTS</sequence>
<feature type="signal peptide" evidence="1">
    <location>
        <begin position="1"/>
        <end position="24"/>
    </location>
</feature>
<keyword evidence="1" id="KW-0732">Signal</keyword>
<dbReference type="RefSeq" id="WP_145247089.1">
    <property type="nucleotide sequence ID" value="NZ_CP036278.1"/>
</dbReference>
<dbReference type="Proteomes" id="UP000315750">
    <property type="component" value="Chromosome"/>
</dbReference>
<keyword evidence="3" id="KW-1185">Reference proteome</keyword>
<dbReference type="Gene3D" id="1.50.10.20">
    <property type="match status" value="1"/>
</dbReference>
<gene>
    <name evidence="2" type="ORF">Pan181_25360</name>
</gene>
<name>A0A518ANN1_9BACT</name>
<organism evidence="2 3">
    <name type="scientific">Aeoliella mucimassa</name>
    <dbReference type="NCBI Taxonomy" id="2527972"/>
    <lineage>
        <taxon>Bacteria</taxon>
        <taxon>Pseudomonadati</taxon>
        <taxon>Planctomycetota</taxon>
        <taxon>Planctomycetia</taxon>
        <taxon>Pirellulales</taxon>
        <taxon>Lacipirellulaceae</taxon>
        <taxon>Aeoliella</taxon>
    </lineage>
</organism>
<feature type="chain" id="PRO_5021705037" evidence="1">
    <location>
        <begin position="25"/>
        <end position="139"/>
    </location>
</feature>
<protein>
    <submittedName>
        <fullName evidence="2">Uncharacterized protein</fullName>
    </submittedName>
</protein>
<dbReference type="EMBL" id="CP036278">
    <property type="protein sequence ID" value="QDU56327.1"/>
    <property type="molecule type" value="Genomic_DNA"/>
</dbReference>
<dbReference type="AlphaFoldDB" id="A0A518ANN1"/>
<reference evidence="2 3" key="1">
    <citation type="submission" date="2019-02" db="EMBL/GenBank/DDBJ databases">
        <title>Deep-cultivation of Planctomycetes and their phenomic and genomic characterization uncovers novel biology.</title>
        <authorList>
            <person name="Wiegand S."/>
            <person name="Jogler M."/>
            <person name="Boedeker C."/>
            <person name="Pinto D."/>
            <person name="Vollmers J."/>
            <person name="Rivas-Marin E."/>
            <person name="Kohn T."/>
            <person name="Peeters S.H."/>
            <person name="Heuer A."/>
            <person name="Rast P."/>
            <person name="Oberbeckmann S."/>
            <person name="Bunk B."/>
            <person name="Jeske O."/>
            <person name="Meyerdierks A."/>
            <person name="Storesund J.E."/>
            <person name="Kallscheuer N."/>
            <person name="Luecker S."/>
            <person name="Lage O.M."/>
            <person name="Pohl T."/>
            <person name="Merkel B.J."/>
            <person name="Hornburger P."/>
            <person name="Mueller R.-W."/>
            <person name="Bruemmer F."/>
            <person name="Labrenz M."/>
            <person name="Spormann A.M."/>
            <person name="Op den Camp H."/>
            <person name="Overmann J."/>
            <person name="Amann R."/>
            <person name="Jetten M.S.M."/>
            <person name="Mascher T."/>
            <person name="Medema M.H."/>
            <person name="Devos D.P."/>
            <person name="Kaster A.-K."/>
            <person name="Ovreas L."/>
            <person name="Rohde M."/>
            <person name="Galperin M.Y."/>
            <person name="Jogler C."/>
        </authorList>
    </citation>
    <scope>NUCLEOTIDE SEQUENCE [LARGE SCALE GENOMIC DNA]</scope>
    <source>
        <strain evidence="2 3">Pan181</strain>
    </source>
</reference>
<proteinExistence type="predicted"/>
<evidence type="ECO:0000256" key="1">
    <source>
        <dbReference type="SAM" id="SignalP"/>
    </source>
</evidence>
<accession>A0A518ANN1</accession>
<dbReference type="KEGG" id="amuc:Pan181_25360"/>